<reference evidence="2 3" key="1">
    <citation type="journal article" date="2018" name="ACS Chem. Biol.">
        <title>Ketoreductase domain dysfunction expands chemodiversity: malyngamide biosynthesis in the cyanobacterium Okeania hirsuta.</title>
        <authorList>
            <person name="Moss N.A."/>
            <person name="Leao T."/>
            <person name="Rankin M."/>
            <person name="McCullough T.M."/>
            <person name="Qu P."/>
            <person name="Korobeynikov A."/>
            <person name="Smith J.L."/>
            <person name="Gerwick L."/>
            <person name="Gerwick W.H."/>
        </authorList>
    </citation>
    <scope>NUCLEOTIDE SEQUENCE [LARGE SCALE GENOMIC DNA]</scope>
    <source>
        <strain evidence="2 3">PAB10Feb10-1</strain>
    </source>
</reference>
<dbReference type="PANTHER" id="PTHR46438">
    <property type="entry name" value="ALPHA/BETA-HYDROLASES SUPERFAMILY PROTEIN"/>
    <property type="match status" value="1"/>
</dbReference>
<gene>
    <name evidence="2" type="ORF">D5R40_26110</name>
</gene>
<comment type="caution">
    <text evidence="2">The sequence shown here is derived from an EMBL/GenBank/DDBJ whole genome shotgun (WGS) entry which is preliminary data.</text>
</comment>
<dbReference type="PRINTS" id="PR00412">
    <property type="entry name" value="EPOXHYDRLASE"/>
</dbReference>
<proteinExistence type="predicted"/>
<dbReference type="GO" id="GO:0016787">
    <property type="term" value="F:hydrolase activity"/>
    <property type="evidence" value="ECO:0007669"/>
    <property type="project" value="UniProtKB-KW"/>
</dbReference>
<protein>
    <submittedName>
        <fullName evidence="2">Alpha/beta fold hydrolase</fullName>
    </submittedName>
</protein>
<evidence type="ECO:0000313" key="3">
    <source>
        <dbReference type="Proteomes" id="UP000269154"/>
    </source>
</evidence>
<dbReference type="InterPro" id="IPR000639">
    <property type="entry name" value="Epox_hydrolase-like"/>
</dbReference>
<dbReference type="EMBL" id="RCBY01000220">
    <property type="protein sequence ID" value="RQH28091.1"/>
    <property type="molecule type" value="Genomic_DNA"/>
</dbReference>
<dbReference type="Pfam" id="PF12697">
    <property type="entry name" value="Abhydrolase_6"/>
    <property type="match status" value="1"/>
</dbReference>
<dbReference type="Proteomes" id="UP000269154">
    <property type="component" value="Unassembled WGS sequence"/>
</dbReference>
<sequence length="291" mass="32663">MTTAKTWIWRGWPICYQSQGEKGPSVLLVHGFGASWGHWRKNIPVLATSCRCYAIDLLGFGASAKPTPSKDVTYTFETWGQQIADFCREIVGTPAFLVGNSVGCIAVMQAAVDYPDIALGIGIINCSLRLLHERKRSTLPWYRSQGADIVQKALKVKWISQIFFNQLATKKTVRRVLLQAYKRSEAVTDELIDILLTPAKDEGAVDVFVAFTGYSQGPLPEDLLPILPCPALILWGEEDPWENIELAKEFAKFETVEKFIPLPGVGHCPQDEAPELVNPILQEWIFEKWER</sequence>
<dbReference type="OrthoDB" id="449686at2"/>
<accession>A0A3N6P3X4</accession>
<keyword evidence="3" id="KW-1185">Reference proteome</keyword>
<dbReference type="InterPro" id="IPR000073">
    <property type="entry name" value="AB_hydrolase_1"/>
</dbReference>
<evidence type="ECO:0000313" key="2">
    <source>
        <dbReference type="EMBL" id="RQH28091.1"/>
    </source>
</evidence>
<name>A0A3N6P3X4_9CYAN</name>
<dbReference type="Gene3D" id="3.40.50.1820">
    <property type="entry name" value="alpha/beta hydrolase"/>
    <property type="match status" value="1"/>
</dbReference>
<dbReference type="SUPFAM" id="SSF53474">
    <property type="entry name" value="alpha/beta-Hydrolases"/>
    <property type="match status" value="1"/>
</dbReference>
<dbReference type="PANTHER" id="PTHR46438:SF12">
    <property type="entry name" value="ALPHA_BETA-HYDROLASES SUPERFAMILY PROTEIN"/>
    <property type="match status" value="1"/>
</dbReference>
<evidence type="ECO:0000259" key="1">
    <source>
        <dbReference type="Pfam" id="PF12697"/>
    </source>
</evidence>
<keyword evidence="2" id="KW-0378">Hydrolase</keyword>
<organism evidence="2 3">
    <name type="scientific">Okeania hirsuta</name>
    <dbReference type="NCBI Taxonomy" id="1458930"/>
    <lineage>
        <taxon>Bacteria</taxon>
        <taxon>Bacillati</taxon>
        <taxon>Cyanobacteriota</taxon>
        <taxon>Cyanophyceae</taxon>
        <taxon>Oscillatoriophycideae</taxon>
        <taxon>Oscillatoriales</taxon>
        <taxon>Microcoleaceae</taxon>
        <taxon>Okeania</taxon>
    </lineage>
</organism>
<dbReference type="AlphaFoldDB" id="A0A3N6P3X4"/>
<dbReference type="RefSeq" id="WP_124146582.1">
    <property type="nucleotide sequence ID" value="NZ_CAWOKI010000176.1"/>
</dbReference>
<feature type="domain" description="AB hydrolase-1" evidence="1">
    <location>
        <begin position="26"/>
        <end position="278"/>
    </location>
</feature>
<dbReference type="InterPro" id="IPR029058">
    <property type="entry name" value="AB_hydrolase_fold"/>
</dbReference>